<dbReference type="Pfam" id="PF10124">
    <property type="entry name" value="Mu-like_gpT"/>
    <property type="match status" value="1"/>
</dbReference>
<organism evidence="2 3">
    <name type="scientific">Haemophilus sputorum</name>
    <dbReference type="NCBI Taxonomy" id="1078480"/>
    <lineage>
        <taxon>Bacteria</taxon>
        <taxon>Pseudomonadati</taxon>
        <taxon>Pseudomonadota</taxon>
        <taxon>Gammaproteobacteria</taxon>
        <taxon>Pasteurellales</taxon>
        <taxon>Pasteurellaceae</taxon>
        <taxon>Haemophilus</taxon>
    </lineage>
</organism>
<sequence length="307" mass="33856">MAIVTNTLVQALFTGWKGDFQKGLEAAPSQYTKIATVVASTTKSNTYGWLGKMPKLTEWIGKRTVSKIKEHGYAITNKKWADGIEVDRDDIEDDNVGIYSPLFQELGRSAVEQKDELVFGALTNGFSTLCYDGQNFFDDDHPVYENVDGSGAVTTVSNITTDSTSATATPWFLLDTSRAVKPIIFQERRKPSVRSKTDLNEGRAYDEDVFEFGADSRNNAGYSFWQLAHAGKCALNAENLWAAITAMRTVKGDGGKRLSIRPTVLVVPPSLEKEATRLLERELSSENGATVSNEFKGKLELVVADYL</sequence>
<name>A0A369YD10_9PAST</name>
<dbReference type="Proteomes" id="UP000253872">
    <property type="component" value="Unassembled WGS sequence"/>
</dbReference>
<reference evidence="2 3" key="1">
    <citation type="submission" date="2018-05" db="EMBL/GenBank/DDBJ databases">
        <title>Draft Genome Sequences for a Diverse set of 7 Haemophilus Species.</title>
        <authorList>
            <person name="Nichols M."/>
            <person name="Topaz N."/>
            <person name="Wang X."/>
            <person name="Wang X."/>
            <person name="Boxrud D."/>
        </authorList>
    </citation>
    <scope>NUCLEOTIDE SEQUENCE [LARGE SCALE GENOMIC DNA]</scope>
    <source>
        <strain evidence="2 3">C2002001239</strain>
    </source>
</reference>
<accession>A0A369YD10</accession>
<evidence type="ECO:0000313" key="2">
    <source>
        <dbReference type="EMBL" id="RDE72679.1"/>
    </source>
</evidence>
<protein>
    <submittedName>
        <fullName evidence="2">Head protein</fullName>
    </submittedName>
</protein>
<gene>
    <name evidence="2" type="ORF">DPV93_05205</name>
</gene>
<comment type="caution">
    <text evidence="2">The sequence shown here is derived from an EMBL/GenBank/DDBJ whole genome shotgun (WGS) entry which is preliminary data.</text>
</comment>
<dbReference type="EMBL" id="QEPN01000003">
    <property type="protein sequence ID" value="RDE72679.1"/>
    <property type="molecule type" value="Genomic_DNA"/>
</dbReference>
<dbReference type="AlphaFoldDB" id="A0A369YD10"/>
<dbReference type="InterPro" id="IPR018774">
    <property type="entry name" value="Phage_Mu_GpT"/>
</dbReference>
<dbReference type="RefSeq" id="WP_111402711.1">
    <property type="nucleotide sequence ID" value="NZ_QEPN01000003.1"/>
</dbReference>
<evidence type="ECO:0000259" key="1">
    <source>
        <dbReference type="Pfam" id="PF10124"/>
    </source>
</evidence>
<evidence type="ECO:0000313" key="3">
    <source>
        <dbReference type="Proteomes" id="UP000253872"/>
    </source>
</evidence>
<proteinExistence type="predicted"/>
<feature type="domain" description="Bacteriophage Mu GpT" evidence="1">
    <location>
        <begin position="9"/>
        <end position="307"/>
    </location>
</feature>